<keyword evidence="6 8" id="KW-1133">Transmembrane helix</keyword>
<dbReference type="Pfam" id="PF01699">
    <property type="entry name" value="Na_Ca_ex"/>
    <property type="match status" value="2"/>
</dbReference>
<dbReference type="InterPro" id="IPR004481">
    <property type="entry name" value="K/Na/Ca-exchanger"/>
</dbReference>
<evidence type="ECO:0000256" key="7">
    <source>
        <dbReference type="ARBA" id="ARBA00023136"/>
    </source>
</evidence>
<reference evidence="10 11" key="1">
    <citation type="submission" date="2023-09" db="EMBL/GenBank/DDBJ databases">
        <title>Nesidiocoris tenuis whole genome shotgun sequence.</title>
        <authorList>
            <person name="Shibata T."/>
            <person name="Shimoda M."/>
            <person name="Kobayashi T."/>
            <person name="Uehara T."/>
        </authorList>
    </citation>
    <scope>NUCLEOTIDE SEQUENCE [LARGE SCALE GENOMIC DNA]</scope>
    <source>
        <strain evidence="10 11">Japan</strain>
    </source>
</reference>
<keyword evidence="4" id="KW-0406">Ion transport</keyword>
<dbReference type="SUPFAM" id="SSF103473">
    <property type="entry name" value="MFS general substrate transporter"/>
    <property type="match status" value="1"/>
</dbReference>
<dbReference type="Proteomes" id="UP001307889">
    <property type="component" value="Chromosome 1"/>
</dbReference>
<evidence type="ECO:0000313" key="10">
    <source>
        <dbReference type="EMBL" id="BES89585.1"/>
    </source>
</evidence>
<comment type="similarity">
    <text evidence="2">Belongs to the Ca(2+):cation antiporter (CaCA) (TC 2.A.19) family. SLC24A subfamily.</text>
</comment>
<feature type="transmembrane region" description="Helical" evidence="8">
    <location>
        <begin position="354"/>
        <end position="374"/>
    </location>
</feature>
<proteinExistence type="inferred from homology"/>
<protein>
    <submittedName>
        <fullName evidence="10">Sodium/calcium exchanger protein</fullName>
    </submittedName>
</protein>
<organism evidence="10 11">
    <name type="scientific">Nesidiocoris tenuis</name>
    <dbReference type="NCBI Taxonomy" id="355587"/>
    <lineage>
        <taxon>Eukaryota</taxon>
        <taxon>Metazoa</taxon>
        <taxon>Ecdysozoa</taxon>
        <taxon>Arthropoda</taxon>
        <taxon>Hexapoda</taxon>
        <taxon>Insecta</taxon>
        <taxon>Pterygota</taxon>
        <taxon>Neoptera</taxon>
        <taxon>Paraneoptera</taxon>
        <taxon>Hemiptera</taxon>
        <taxon>Heteroptera</taxon>
        <taxon>Panheteroptera</taxon>
        <taxon>Cimicomorpha</taxon>
        <taxon>Miridae</taxon>
        <taxon>Dicyphina</taxon>
        <taxon>Nesidiocoris</taxon>
    </lineage>
</organism>
<evidence type="ECO:0000256" key="2">
    <source>
        <dbReference type="ARBA" id="ARBA00005364"/>
    </source>
</evidence>
<evidence type="ECO:0000256" key="1">
    <source>
        <dbReference type="ARBA" id="ARBA00004141"/>
    </source>
</evidence>
<feature type="transmembrane region" description="Helical" evidence="8">
    <location>
        <begin position="279"/>
        <end position="303"/>
    </location>
</feature>
<feature type="domain" description="Sodium/calcium exchanger membrane region" evidence="9">
    <location>
        <begin position="281"/>
        <end position="440"/>
    </location>
</feature>
<feature type="domain" description="Sodium/calcium exchanger membrane region" evidence="9">
    <location>
        <begin position="42"/>
        <end position="185"/>
    </location>
</feature>
<feature type="transmembrane region" description="Helical" evidence="8">
    <location>
        <begin position="34"/>
        <end position="56"/>
    </location>
</feature>
<dbReference type="PANTHER" id="PTHR10846:SF8">
    <property type="entry name" value="INNER MEMBRANE PROTEIN YRBG"/>
    <property type="match status" value="1"/>
</dbReference>
<dbReference type="PANTHER" id="PTHR10846">
    <property type="entry name" value="SODIUM/POTASSIUM/CALCIUM EXCHANGER"/>
    <property type="match status" value="1"/>
</dbReference>
<comment type="subcellular location">
    <subcellularLocation>
        <location evidence="1">Membrane</location>
        <topology evidence="1">Multi-pass membrane protein</topology>
    </subcellularLocation>
</comment>
<feature type="transmembrane region" description="Helical" evidence="8">
    <location>
        <begin position="315"/>
        <end position="334"/>
    </location>
</feature>
<feature type="transmembrane region" description="Helical" evidence="8">
    <location>
        <begin position="77"/>
        <end position="100"/>
    </location>
</feature>
<dbReference type="InterPro" id="IPR044880">
    <property type="entry name" value="NCX_ion-bd_dom_sf"/>
</dbReference>
<keyword evidence="11" id="KW-1185">Reference proteome</keyword>
<feature type="transmembrane region" description="Helical" evidence="8">
    <location>
        <begin position="419"/>
        <end position="443"/>
    </location>
</feature>
<accession>A0ABN7ABE7</accession>
<feature type="transmembrane region" description="Helical" evidence="8">
    <location>
        <begin position="106"/>
        <end position="131"/>
    </location>
</feature>
<keyword evidence="3" id="KW-0050">Antiport</keyword>
<evidence type="ECO:0000313" key="11">
    <source>
        <dbReference type="Proteomes" id="UP001307889"/>
    </source>
</evidence>
<dbReference type="Gene3D" id="1.20.1420.30">
    <property type="entry name" value="NCX, central ion-binding region"/>
    <property type="match status" value="2"/>
</dbReference>
<evidence type="ECO:0000256" key="5">
    <source>
        <dbReference type="ARBA" id="ARBA00022692"/>
    </source>
</evidence>
<evidence type="ECO:0000256" key="6">
    <source>
        <dbReference type="ARBA" id="ARBA00022989"/>
    </source>
</evidence>
<evidence type="ECO:0000256" key="4">
    <source>
        <dbReference type="ARBA" id="ARBA00022568"/>
    </source>
</evidence>
<feature type="transmembrane region" description="Helical" evidence="8">
    <location>
        <begin position="395"/>
        <end position="413"/>
    </location>
</feature>
<evidence type="ECO:0000256" key="8">
    <source>
        <dbReference type="SAM" id="Phobius"/>
    </source>
</evidence>
<name>A0ABN7ABE7_9HEMI</name>
<sequence length="466" mass="50949">MSTDGGRTNLQWKPWDNCTYPAILDYPDPGFPPGLVTILLAALCLLACCVLLARICQHYFLPAVGIIVNRWGVKGDVVSAVVFASAASWPELAISVITVFDTRQAGVGIGTIVGTSVFNTLAVPAICAFSISRSSTLDIASMTRDTVMSAISLFLLGIVLSDNMVGWAESSIMLLLYIIYVFVLTAFAIPVEPELPKSNDPFENCHLLRTANKFYVTPMYTANKGVSLEGIEQFKVTGPTSRRLGCWHWTKSAITMVTDAFVWPLHTCLRLIIPPPTCLTYLVVFLGMVYIAVITYVIAWMITILGYKLGIPNSLLSLTILAVGLGYPDLISSLKSIKEGTASGALSNTLGANTFNILVCLGLPWLVCCLLTFFEPEPPDDSITQPGQIYLDADGVTYSVNTMIGALLMFYAALVANRFVLNIVVGYICIFIYIFFVITMSLIEFNVFFLANKPLCNIKDYYNDPS</sequence>
<keyword evidence="4" id="KW-0109">Calcium transport</keyword>
<evidence type="ECO:0000256" key="3">
    <source>
        <dbReference type="ARBA" id="ARBA00022449"/>
    </source>
</evidence>
<keyword evidence="7 8" id="KW-0472">Membrane</keyword>
<keyword evidence="5 8" id="KW-0812">Transmembrane</keyword>
<evidence type="ECO:0000259" key="9">
    <source>
        <dbReference type="Pfam" id="PF01699"/>
    </source>
</evidence>
<dbReference type="EMBL" id="AP028909">
    <property type="protein sequence ID" value="BES89585.1"/>
    <property type="molecule type" value="Genomic_DNA"/>
</dbReference>
<feature type="transmembrane region" description="Helical" evidence="8">
    <location>
        <begin position="172"/>
        <end position="191"/>
    </location>
</feature>
<gene>
    <name evidence="10" type="ORF">NTJ_02392</name>
</gene>
<dbReference type="InterPro" id="IPR036259">
    <property type="entry name" value="MFS_trans_sf"/>
</dbReference>
<dbReference type="InterPro" id="IPR004837">
    <property type="entry name" value="NaCa_Exmemb"/>
</dbReference>
<keyword evidence="4" id="KW-0106">Calcium</keyword>
<keyword evidence="4" id="KW-0813">Transport</keyword>